<protein>
    <submittedName>
        <fullName evidence="2">Uncharacterized protein</fullName>
    </submittedName>
</protein>
<keyword evidence="1" id="KW-0472">Membrane</keyword>
<evidence type="ECO:0000313" key="3">
    <source>
        <dbReference type="Proteomes" id="UP000439903"/>
    </source>
</evidence>
<name>A0A8H4A9V5_GIGMA</name>
<comment type="caution">
    <text evidence="2">The sequence shown here is derived from an EMBL/GenBank/DDBJ whole genome shotgun (WGS) entry which is preliminary data.</text>
</comment>
<evidence type="ECO:0000256" key="1">
    <source>
        <dbReference type="SAM" id="Phobius"/>
    </source>
</evidence>
<accession>A0A8H4A9V5</accession>
<feature type="transmembrane region" description="Helical" evidence="1">
    <location>
        <begin position="92"/>
        <end position="110"/>
    </location>
</feature>
<dbReference type="OrthoDB" id="2419290at2759"/>
<keyword evidence="3" id="KW-1185">Reference proteome</keyword>
<gene>
    <name evidence="2" type="ORF">F8M41_025436</name>
</gene>
<dbReference type="EMBL" id="WTPW01000909">
    <property type="protein sequence ID" value="KAF0470038.1"/>
    <property type="molecule type" value="Genomic_DNA"/>
</dbReference>
<feature type="transmembrane region" description="Helical" evidence="1">
    <location>
        <begin position="7"/>
        <end position="33"/>
    </location>
</feature>
<dbReference type="AlphaFoldDB" id="A0A8H4A9V5"/>
<evidence type="ECO:0000313" key="2">
    <source>
        <dbReference type="EMBL" id="KAF0470038.1"/>
    </source>
</evidence>
<keyword evidence="1" id="KW-0812">Transmembrane</keyword>
<proteinExistence type="predicted"/>
<feature type="transmembrane region" description="Helical" evidence="1">
    <location>
        <begin position="53"/>
        <end position="72"/>
    </location>
</feature>
<organism evidence="2 3">
    <name type="scientific">Gigaspora margarita</name>
    <dbReference type="NCBI Taxonomy" id="4874"/>
    <lineage>
        <taxon>Eukaryota</taxon>
        <taxon>Fungi</taxon>
        <taxon>Fungi incertae sedis</taxon>
        <taxon>Mucoromycota</taxon>
        <taxon>Glomeromycotina</taxon>
        <taxon>Glomeromycetes</taxon>
        <taxon>Diversisporales</taxon>
        <taxon>Gigasporaceae</taxon>
        <taxon>Gigaspora</taxon>
    </lineage>
</organism>
<feature type="transmembrane region" description="Helical" evidence="1">
    <location>
        <begin position="141"/>
        <end position="165"/>
    </location>
</feature>
<keyword evidence="1" id="KW-1133">Transmembrane helix</keyword>
<sequence>MAYLSFFPFCVLTALFAYPTLLLIAFCPMFEILKIFAFISTNGALKLNWLIEILYLCTSSFPIVTTFFCCLISKDSSITDIFMQKRYFIRALIYLCPVLWIIIPGLYTFLTFNEMGDIPYTCPQNYTYETSELRLACNIRLTNLLCMLIFPILCVLYAMSVWILISCSKRTGQKCEFKSVRFLKLYKNALFSDHGYSRILDEDDDDDSIDFEENRVVFDEEEEFIKAELDNFKLNSNLDLA</sequence>
<reference evidence="2 3" key="1">
    <citation type="journal article" date="2019" name="Environ. Microbiol.">
        <title>At the nexus of three kingdoms: the genome of the mycorrhizal fungus Gigaspora margarita provides insights into plant, endobacterial and fungal interactions.</title>
        <authorList>
            <person name="Venice F."/>
            <person name="Ghignone S."/>
            <person name="Salvioli di Fossalunga A."/>
            <person name="Amselem J."/>
            <person name="Novero M."/>
            <person name="Xianan X."/>
            <person name="Sedzielewska Toro K."/>
            <person name="Morin E."/>
            <person name="Lipzen A."/>
            <person name="Grigoriev I.V."/>
            <person name="Henrissat B."/>
            <person name="Martin F.M."/>
            <person name="Bonfante P."/>
        </authorList>
    </citation>
    <scope>NUCLEOTIDE SEQUENCE [LARGE SCALE GENOMIC DNA]</scope>
    <source>
        <strain evidence="2 3">BEG34</strain>
    </source>
</reference>
<dbReference type="Proteomes" id="UP000439903">
    <property type="component" value="Unassembled WGS sequence"/>
</dbReference>